<dbReference type="RefSeq" id="WP_216838102.1">
    <property type="nucleotide sequence ID" value="NZ_JAFNJS010000005.1"/>
</dbReference>
<dbReference type="InterPro" id="IPR052163">
    <property type="entry name" value="DGC-Regulatory_Protein"/>
</dbReference>
<keyword evidence="1" id="KW-0472">Membrane</keyword>
<evidence type="ECO:0000256" key="1">
    <source>
        <dbReference type="SAM" id="Phobius"/>
    </source>
</evidence>
<dbReference type="CDD" id="cd12914">
    <property type="entry name" value="PDC1_DGC_like"/>
    <property type="match status" value="1"/>
</dbReference>
<dbReference type="NCBIfam" id="TIGR00254">
    <property type="entry name" value="GGDEF"/>
    <property type="match status" value="1"/>
</dbReference>
<proteinExistence type="predicted"/>
<feature type="transmembrane region" description="Helical" evidence="1">
    <location>
        <begin position="293"/>
        <end position="320"/>
    </location>
</feature>
<reference evidence="4" key="1">
    <citation type="journal article" date="2019" name="Int. J. Syst. Evol. Microbiol.">
        <title>The Global Catalogue of Microorganisms (GCM) 10K type strain sequencing project: providing services to taxonomists for standard genome sequencing and annotation.</title>
        <authorList>
            <consortium name="The Broad Institute Genomics Platform"/>
            <consortium name="The Broad Institute Genome Sequencing Center for Infectious Disease"/>
            <person name="Wu L."/>
            <person name="Ma J."/>
        </authorList>
    </citation>
    <scope>NUCLEOTIDE SEQUENCE [LARGE SCALE GENOMIC DNA]</scope>
    <source>
        <strain evidence="4">CGMCC 1.16855</strain>
    </source>
</reference>
<sequence length="516" mass="54206">MAKPVQLPVFASRLRTTLITGALCLLLGAVFSTVALMRERDRLVQDHGARLAAVAGAMAARLDAGLSAWARDVALLARFAAFQQDPPDPAAARRLLEDLQTRSPEFSWIGFAGPDGRVIAATGGLLEGRDVSARPWFGGGLRGLYLGDVHPAVLLARLLPASEGGDGAYFVDAAAPVIGADGQLRGVVAGHMNWLWAEGVRQEMLRLSSERPAPELLVAGSDGNLLLGAEAERGQAVPGTAILRARQALQDGWQEEADGPLTGFAPTRGTADHPGLGWVVLARRDMAAVLEPLWTLGLWLALGTLGLAAAGGLLAGSVVARFGTALRAMNDGPGGRDAAEELDRLAATLKRLRNTAYRDPLTGLLNRAGFAAWREANPAAERDCALLALDLDGFKPINDRLGHAAGDAVLVAIGSWFEANLRMGDCAVRMGGDEFLVCLRGPAAMAESAAAEVAARFQAALTEGLTTSEGRMQLGCSIGIAIIPRDAPGIEAGIPKADAELYRVKRLRKAETVSLR</sequence>
<protein>
    <submittedName>
        <fullName evidence="3">Diguanylate cyclase</fullName>
        <ecNumber evidence="3">2.7.7.65</ecNumber>
    </submittedName>
</protein>
<dbReference type="CDD" id="cd01949">
    <property type="entry name" value="GGDEF"/>
    <property type="match status" value="1"/>
</dbReference>
<keyword evidence="3" id="KW-0808">Transferase</keyword>
<dbReference type="GO" id="GO:0052621">
    <property type="term" value="F:diguanylate cyclase activity"/>
    <property type="evidence" value="ECO:0007669"/>
    <property type="project" value="UniProtKB-EC"/>
</dbReference>
<keyword evidence="3" id="KW-0548">Nucleotidyltransferase</keyword>
<dbReference type="EMBL" id="JBHRSB010000005">
    <property type="protein sequence ID" value="MFC3002046.1"/>
    <property type="molecule type" value="Genomic_DNA"/>
</dbReference>
<comment type="caution">
    <text evidence="3">The sequence shown here is derived from an EMBL/GenBank/DDBJ whole genome shotgun (WGS) entry which is preliminary data.</text>
</comment>
<evidence type="ECO:0000313" key="4">
    <source>
        <dbReference type="Proteomes" id="UP001595420"/>
    </source>
</evidence>
<keyword evidence="1" id="KW-1133">Transmembrane helix</keyword>
<dbReference type="Pfam" id="PF00990">
    <property type="entry name" value="GGDEF"/>
    <property type="match status" value="1"/>
</dbReference>
<dbReference type="PROSITE" id="PS50887">
    <property type="entry name" value="GGDEF"/>
    <property type="match status" value="1"/>
</dbReference>
<dbReference type="Proteomes" id="UP001595420">
    <property type="component" value="Unassembled WGS sequence"/>
</dbReference>
<dbReference type="EC" id="2.7.7.65" evidence="3"/>
<organism evidence="3 4">
    <name type="scientific">Falsiroseomonas tokyonensis</name>
    <dbReference type="NCBI Taxonomy" id="430521"/>
    <lineage>
        <taxon>Bacteria</taxon>
        <taxon>Pseudomonadati</taxon>
        <taxon>Pseudomonadota</taxon>
        <taxon>Alphaproteobacteria</taxon>
        <taxon>Acetobacterales</taxon>
        <taxon>Roseomonadaceae</taxon>
        <taxon>Falsiroseomonas</taxon>
    </lineage>
</organism>
<evidence type="ECO:0000313" key="3">
    <source>
        <dbReference type="EMBL" id="MFC3002046.1"/>
    </source>
</evidence>
<keyword evidence="1" id="KW-0812">Transmembrane</keyword>
<dbReference type="PANTHER" id="PTHR46663:SF4">
    <property type="entry name" value="DIGUANYLATE CYCLASE DGCT-RELATED"/>
    <property type="match status" value="1"/>
</dbReference>
<keyword evidence="4" id="KW-1185">Reference proteome</keyword>
<gene>
    <name evidence="3" type="ORF">ACFOD3_19230</name>
</gene>
<name>A0ABV7BYM4_9PROT</name>
<evidence type="ECO:0000259" key="2">
    <source>
        <dbReference type="PROSITE" id="PS50887"/>
    </source>
</evidence>
<feature type="domain" description="GGDEF" evidence="2">
    <location>
        <begin position="382"/>
        <end position="516"/>
    </location>
</feature>
<dbReference type="InterPro" id="IPR000160">
    <property type="entry name" value="GGDEF_dom"/>
</dbReference>
<dbReference type="PANTHER" id="PTHR46663">
    <property type="entry name" value="DIGUANYLATE CYCLASE DGCT-RELATED"/>
    <property type="match status" value="1"/>
</dbReference>
<accession>A0ABV7BYM4</accession>
<dbReference type="SMART" id="SM00267">
    <property type="entry name" value="GGDEF"/>
    <property type="match status" value="1"/>
</dbReference>